<feature type="region of interest" description="Disordered" evidence="1">
    <location>
        <begin position="86"/>
        <end position="112"/>
    </location>
</feature>
<dbReference type="Proteomes" id="UP000037136">
    <property type="component" value="Unassembled WGS sequence"/>
</dbReference>
<dbReference type="AlphaFoldDB" id="A0A2A9PER6"/>
<comment type="caution">
    <text evidence="2">The sequence shown here is derived from an EMBL/GenBank/DDBJ whole genome shotgun (WGS) entry which is preliminary data.</text>
</comment>
<evidence type="ECO:0000313" key="2">
    <source>
        <dbReference type="EMBL" id="PFH59889.1"/>
    </source>
</evidence>
<sequence length="185" mass="20156">MAYTVDTVRREAPTLEVACHLALEHLTKEAMRPLMWPDVEQVVLVGCLCLSVCRPIINRQTAHGHSIPDEREDTDRHLLLSQRLNASDNSSGADGLARGTDGCTARDDDDDDDVGSELVADALLRMRIYVLRLRAHGHGQALDGQAAGRRLLQDAQGQLQQRPAGLGCQVGAVPLPVRRRGPEDG</sequence>
<evidence type="ECO:0000256" key="1">
    <source>
        <dbReference type="SAM" id="MobiDB-lite"/>
    </source>
</evidence>
<dbReference type="EMBL" id="LAZP02000166">
    <property type="protein sequence ID" value="PFH59889.1"/>
    <property type="molecule type" value="Genomic_DNA"/>
</dbReference>
<protein>
    <submittedName>
        <fullName evidence="2">Uncharacterized protein</fullName>
    </submittedName>
</protein>
<reference evidence="2 3" key="2">
    <citation type="journal article" date="2017" name="Sci. Rep.">
        <title>Ant-infecting Ophiocordyceps genomes reveal a high diversity of potential behavioral manipulation genes and a possible major role for enterotoxins.</title>
        <authorList>
            <person name="de Bekker C."/>
            <person name="Ohm R.A."/>
            <person name="Evans H.C."/>
            <person name="Brachmann A."/>
            <person name="Hughes D.P."/>
        </authorList>
    </citation>
    <scope>NUCLEOTIDE SEQUENCE [LARGE SCALE GENOMIC DNA]</scope>
    <source>
        <strain evidence="2 3">SC16a</strain>
    </source>
</reference>
<organism evidence="2 3">
    <name type="scientific">Ophiocordyceps unilateralis</name>
    <name type="common">Zombie-ant fungus</name>
    <name type="synonym">Torrubia unilateralis</name>
    <dbReference type="NCBI Taxonomy" id="268505"/>
    <lineage>
        <taxon>Eukaryota</taxon>
        <taxon>Fungi</taxon>
        <taxon>Dikarya</taxon>
        <taxon>Ascomycota</taxon>
        <taxon>Pezizomycotina</taxon>
        <taxon>Sordariomycetes</taxon>
        <taxon>Hypocreomycetidae</taxon>
        <taxon>Hypocreales</taxon>
        <taxon>Ophiocordycipitaceae</taxon>
        <taxon>Ophiocordyceps</taxon>
    </lineage>
</organism>
<keyword evidence="3" id="KW-1185">Reference proteome</keyword>
<evidence type="ECO:0000313" key="3">
    <source>
        <dbReference type="Proteomes" id="UP000037136"/>
    </source>
</evidence>
<reference evidence="2 3" key="1">
    <citation type="journal article" date="2015" name="BMC Genomics">
        <title>Gene expression during zombie ant biting behavior reflects the complexity underlying fungal parasitic behavioral manipulation.</title>
        <authorList>
            <person name="de Bekker C."/>
            <person name="Ohm R.A."/>
            <person name="Loreto R.G."/>
            <person name="Sebastian A."/>
            <person name="Albert I."/>
            <person name="Merrow M."/>
            <person name="Brachmann A."/>
            <person name="Hughes D.P."/>
        </authorList>
    </citation>
    <scope>NUCLEOTIDE SEQUENCE [LARGE SCALE GENOMIC DNA]</scope>
    <source>
        <strain evidence="2 3">SC16a</strain>
    </source>
</reference>
<accession>A0A2A9PER6</accession>
<name>A0A2A9PER6_OPHUN</name>
<proteinExistence type="predicted"/>
<gene>
    <name evidence="2" type="ORF">XA68_11747</name>
</gene>